<dbReference type="SMART" id="SM00225">
    <property type="entry name" value="BTB"/>
    <property type="match status" value="1"/>
</dbReference>
<dbReference type="Gene3D" id="3.30.710.10">
    <property type="entry name" value="Potassium Channel Kv1.1, Chain A"/>
    <property type="match status" value="1"/>
</dbReference>
<dbReference type="OrthoDB" id="9989223at2759"/>
<name>A0A9Q0YNB0_HOLLE</name>
<keyword evidence="3" id="KW-1185">Reference proteome</keyword>
<dbReference type="CDD" id="cd17073">
    <property type="entry name" value="KHA"/>
    <property type="match status" value="1"/>
</dbReference>
<dbReference type="InterPro" id="IPR051082">
    <property type="entry name" value="Pentapeptide-BTB/POZ_domain"/>
</dbReference>
<dbReference type="Proteomes" id="UP001152320">
    <property type="component" value="Chromosome 17"/>
</dbReference>
<dbReference type="Pfam" id="PF02214">
    <property type="entry name" value="BTB_2"/>
    <property type="match status" value="1"/>
</dbReference>
<dbReference type="Pfam" id="PF00805">
    <property type="entry name" value="Pentapeptide"/>
    <property type="match status" value="4"/>
</dbReference>
<feature type="domain" description="KHA" evidence="1">
    <location>
        <begin position="41"/>
        <end position="120"/>
    </location>
</feature>
<dbReference type="Gene3D" id="2.160.20.80">
    <property type="entry name" value="E3 ubiquitin-protein ligase SopA"/>
    <property type="match status" value="1"/>
</dbReference>
<dbReference type="SUPFAM" id="SSF141571">
    <property type="entry name" value="Pentapeptide repeat-like"/>
    <property type="match status" value="1"/>
</dbReference>
<dbReference type="InterPro" id="IPR003131">
    <property type="entry name" value="T1-type_BTB"/>
</dbReference>
<evidence type="ECO:0000259" key="1">
    <source>
        <dbReference type="PROSITE" id="PS51490"/>
    </source>
</evidence>
<dbReference type="Pfam" id="PF11834">
    <property type="entry name" value="KHA"/>
    <property type="match status" value="1"/>
</dbReference>
<proteinExistence type="predicted"/>
<dbReference type="InterPro" id="IPR001646">
    <property type="entry name" value="5peptide_repeat"/>
</dbReference>
<dbReference type="FunFam" id="2.160.20.80:FF:000002">
    <property type="entry name" value="Potassium channel tetramerization domain-containing 9a"/>
    <property type="match status" value="1"/>
</dbReference>
<dbReference type="PANTHER" id="PTHR14136">
    <property type="entry name" value="BTB_POZ DOMAIN-CONTAINING PROTEIN KCTD9"/>
    <property type="match status" value="1"/>
</dbReference>
<accession>A0A9Q0YNB0</accession>
<dbReference type="PROSITE" id="PS51490">
    <property type="entry name" value="KHA"/>
    <property type="match status" value="1"/>
</dbReference>
<dbReference type="EMBL" id="JAIZAY010000017">
    <property type="protein sequence ID" value="KAJ8025567.1"/>
    <property type="molecule type" value="Genomic_DNA"/>
</dbReference>
<organism evidence="2 3">
    <name type="scientific">Holothuria leucospilota</name>
    <name type="common">Black long sea cucumber</name>
    <name type="synonym">Mertensiothuria leucospilota</name>
    <dbReference type="NCBI Taxonomy" id="206669"/>
    <lineage>
        <taxon>Eukaryota</taxon>
        <taxon>Metazoa</taxon>
        <taxon>Echinodermata</taxon>
        <taxon>Eleutherozoa</taxon>
        <taxon>Echinozoa</taxon>
        <taxon>Holothuroidea</taxon>
        <taxon>Aspidochirotacea</taxon>
        <taxon>Aspidochirotida</taxon>
        <taxon>Holothuriidae</taxon>
        <taxon>Holothuria</taxon>
    </lineage>
</organism>
<dbReference type="CDD" id="cd18368">
    <property type="entry name" value="BTB_POZ_KCTD9"/>
    <property type="match status" value="1"/>
</dbReference>
<dbReference type="PROSITE" id="PS51257">
    <property type="entry name" value="PROKAR_LIPOPROTEIN"/>
    <property type="match status" value="1"/>
</dbReference>
<dbReference type="AlphaFoldDB" id="A0A9Q0YNB0"/>
<evidence type="ECO:0000313" key="3">
    <source>
        <dbReference type="Proteomes" id="UP001152320"/>
    </source>
</evidence>
<dbReference type="InterPro" id="IPR021789">
    <property type="entry name" value="KHA_dom"/>
</dbReference>
<gene>
    <name evidence="2" type="ORF">HOLleu_33159</name>
</gene>
<comment type="caution">
    <text evidence="2">The sequence shown here is derived from an EMBL/GenBank/DDBJ whole genome shotgun (WGS) entry which is preliminary data.</text>
</comment>
<dbReference type="InterPro" id="IPR000210">
    <property type="entry name" value="BTB/POZ_dom"/>
</dbReference>
<dbReference type="Gene3D" id="6.10.140.750">
    <property type="match status" value="1"/>
</dbReference>
<dbReference type="GO" id="GO:0051260">
    <property type="term" value="P:protein homooligomerization"/>
    <property type="evidence" value="ECO:0007669"/>
    <property type="project" value="InterPro"/>
</dbReference>
<evidence type="ECO:0000313" key="2">
    <source>
        <dbReference type="EMBL" id="KAJ8025567.1"/>
    </source>
</evidence>
<protein>
    <submittedName>
        <fullName evidence="2">BTB/POZ domain-containing protein KCTD9</fullName>
    </submittedName>
</protein>
<dbReference type="InterPro" id="IPR011333">
    <property type="entry name" value="SKP1/BTB/POZ_sf"/>
</dbReference>
<dbReference type="SUPFAM" id="SSF54695">
    <property type="entry name" value="POZ domain"/>
    <property type="match status" value="1"/>
</dbReference>
<reference evidence="2" key="1">
    <citation type="submission" date="2021-10" db="EMBL/GenBank/DDBJ databases">
        <title>Tropical sea cucumber genome reveals ecological adaptation and Cuvierian tubules defense mechanism.</title>
        <authorList>
            <person name="Chen T."/>
        </authorList>
    </citation>
    <scope>NUCLEOTIDE SEQUENCE</scope>
    <source>
        <strain evidence="2">Nanhai2018</strain>
        <tissue evidence="2">Muscle</tissue>
    </source>
</reference>
<dbReference type="PANTHER" id="PTHR14136:SF17">
    <property type="entry name" value="BTB_POZ DOMAIN-CONTAINING PROTEIN KCTD9"/>
    <property type="match status" value="1"/>
</dbReference>
<sequence>MHSLSRERRKEESHSYSFFGHLGTFFSCTLYVNNSDIMKQRVTLLRNGKTTEGKVILLPDSRDKLLVEASAALGINATVIYNKYGGRIEDFDLIRDDDILYMSEGEPFIDPKYSNSDESSSTISNNSVIQRNPQIQWVTLNVGGTIFTTTRSTLCGRDSDSMLARMFGTEGPSWSSAVDHSGAYLIDRSPKYFEPILNYLRHGQLIVDTGVSAEGVLEEAKFFGLTSLLEPLKQMVKERKPPGDYTPITRREFITMLKGCALNSELRCQGMNFKGADLAKLDLRFINFKMADLSHANLSGANMAFCSLERTNLSFAKLDQANLQGVKMVLANLEGASLRGCNFEDPAGSKANMEGVNMKGVNLENSQMAGVNLRVAKLKDANLQNSNLRRAVLAGTDLENCNLTGCDLQEANLRGANTKNAKFEDMITPLHMSQSVR</sequence>